<evidence type="ECO:0000313" key="2">
    <source>
        <dbReference type="Proteomes" id="UP000887159"/>
    </source>
</evidence>
<sequence>MHFITLLHRCKTTTGLFKIARTPHSDATRKLLATNLVISSRGQMSRMTIKFLLSKLPQNANVRTWSLDRLKVHQHLNTRSLQQFWDSKPQLDRSHAVTSSRPFDY</sequence>
<proteinExistence type="predicted"/>
<gene>
    <name evidence="1" type="ORF">TNCV_4721721</name>
</gene>
<protein>
    <submittedName>
        <fullName evidence="1">Uncharacterized protein</fullName>
    </submittedName>
</protein>
<evidence type="ECO:0000313" key="1">
    <source>
        <dbReference type="EMBL" id="GFY29044.1"/>
    </source>
</evidence>
<dbReference type="EMBL" id="BMAU01021387">
    <property type="protein sequence ID" value="GFY29044.1"/>
    <property type="molecule type" value="Genomic_DNA"/>
</dbReference>
<keyword evidence="2" id="KW-1185">Reference proteome</keyword>
<organism evidence="1 2">
    <name type="scientific">Trichonephila clavipes</name>
    <name type="common">Golden silk orbweaver</name>
    <name type="synonym">Nephila clavipes</name>
    <dbReference type="NCBI Taxonomy" id="2585209"/>
    <lineage>
        <taxon>Eukaryota</taxon>
        <taxon>Metazoa</taxon>
        <taxon>Ecdysozoa</taxon>
        <taxon>Arthropoda</taxon>
        <taxon>Chelicerata</taxon>
        <taxon>Arachnida</taxon>
        <taxon>Araneae</taxon>
        <taxon>Araneomorphae</taxon>
        <taxon>Entelegynae</taxon>
        <taxon>Araneoidea</taxon>
        <taxon>Nephilidae</taxon>
        <taxon>Trichonephila</taxon>
    </lineage>
</organism>
<reference evidence="1" key="1">
    <citation type="submission" date="2020-08" db="EMBL/GenBank/DDBJ databases">
        <title>Multicomponent nature underlies the extraordinary mechanical properties of spider dragline silk.</title>
        <authorList>
            <person name="Kono N."/>
            <person name="Nakamura H."/>
            <person name="Mori M."/>
            <person name="Yoshida Y."/>
            <person name="Ohtoshi R."/>
            <person name="Malay A.D."/>
            <person name="Moran D.A.P."/>
            <person name="Tomita M."/>
            <person name="Numata K."/>
            <person name="Arakawa K."/>
        </authorList>
    </citation>
    <scope>NUCLEOTIDE SEQUENCE</scope>
</reference>
<comment type="caution">
    <text evidence="1">The sequence shown here is derived from an EMBL/GenBank/DDBJ whole genome shotgun (WGS) entry which is preliminary data.</text>
</comment>
<dbReference type="Proteomes" id="UP000887159">
    <property type="component" value="Unassembled WGS sequence"/>
</dbReference>
<name>A0A8X7BFV2_TRICX</name>
<dbReference type="AlphaFoldDB" id="A0A8X7BFV2"/>
<accession>A0A8X7BFV2</accession>